<protein>
    <submittedName>
        <fullName evidence="3">6-hydroxymethylpterin diphosphokinase MptE-like</fullName>
    </submittedName>
</protein>
<dbReference type="PANTHER" id="PTHR41786:SF1">
    <property type="entry name" value="6-HYDROXYMETHYLPTERIN DIPHOSPHOKINASE MPTE-LIKE DOMAIN-CONTAINING PROTEIN"/>
    <property type="match status" value="1"/>
</dbReference>
<dbReference type="EMBL" id="LR797032">
    <property type="protein sequence ID" value="CAB4182885.1"/>
    <property type="molecule type" value="Genomic_DNA"/>
</dbReference>
<dbReference type="PANTHER" id="PTHR41786">
    <property type="entry name" value="MOTILITY ACCESSORY FACTOR MAF"/>
    <property type="match status" value="1"/>
</dbReference>
<evidence type="ECO:0000313" key="3">
    <source>
        <dbReference type="EMBL" id="CAB4171434.1"/>
    </source>
</evidence>
<name>A0A6J5PVH5_9CAUD</name>
<evidence type="ECO:0000256" key="1">
    <source>
        <dbReference type="SAM" id="Phobius"/>
    </source>
</evidence>
<keyword evidence="3" id="KW-0418">Kinase</keyword>
<keyword evidence="1" id="KW-1133">Transmembrane helix</keyword>
<keyword evidence="1" id="KW-0812">Transmembrane</keyword>
<dbReference type="InterPro" id="IPR002826">
    <property type="entry name" value="MptE-like"/>
</dbReference>
<proteinExistence type="predicted"/>
<keyword evidence="1" id="KW-0472">Membrane</keyword>
<organism evidence="3">
    <name type="scientific">uncultured Caudovirales phage</name>
    <dbReference type="NCBI Taxonomy" id="2100421"/>
    <lineage>
        <taxon>Viruses</taxon>
        <taxon>Duplodnaviria</taxon>
        <taxon>Heunggongvirae</taxon>
        <taxon>Uroviricota</taxon>
        <taxon>Caudoviricetes</taxon>
        <taxon>Peduoviridae</taxon>
        <taxon>Maltschvirus</taxon>
        <taxon>Maltschvirus maltsch</taxon>
    </lineage>
</organism>
<dbReference type="InterPro" id="IPR029044">
    <property type="entry name" value="Nucleotide-diphossugar_trans"/>
</dbReference>
<dbReference type="EMBL" id="LR796867">
    <property type="protein sequence ID" value="CAB4171434.1"/>
    <property type="molecule type" value="Genomic_DNA"/>
</dbReference>
<dbReference type="EMBL" id="LR797401">
    <property type="protein sequence ID" value="CAB4214388.1"/>
    <property type="molecule type" value="Genomic_DNA"/>
</dbReference>
<dbReference type="EMBL" id="LR798384">
    <property type="protein sequence ID" value="CAB5228349.1"/>
    <property type="molecule type" value="Genomic_DNA"/>
</dbReference>
<reference evidence="3" key="1">
    <citation type="submission" date="2020-05" db="EMBL/GenBank/DDBJ databases">
        <authorList>
            <person name="Chiriac C."/>
            <person name="Salcher M."/>
            <person name="Ghai R."/>
            <person name="Kavagutti S V."/>
        </authorList>
    </citation>
    <scope>NUCLEOTIDE SEQUENCE</scope>
</reference>
<evidence type="ECO:0000313" key="5">
    <source>
        <dbReference type="EMBL" id="CAB4214388.1"/>
    </source>
</evidence>
<dbReference type="Pfam" id="PF01973">
    <property type="entry name" value="MptE-like"/>
    <property type="match status" value="1"/>
</dbReference>
<dbReference type="Gene3D" id="3.90.550.10">
    <property type="entry name" value="Spore Coat Polysaccharide Biosynthesis Protein SpsA, Chain A"/>
    <property type="match status" value="2"/>
</dbReference>
<feature type="domain" description="6-hydroxymethylpterin diphosphokinase MptE-like" evidence="2">
    <location>
        <begin position="471"/>
        <end position="625"/>
    </location>
</feature>
<sequence length="700" mass="78695">MISLILPYWDRQAAADKALLQLAQTYPDLDMEVIVVDDGNVVPFKTPNVNLNIRVIKLPRKYDPKCPTLAWNTGVEYAIGDIVVLSCIEILHTQPVIEKLVELVRNIGPLGYVLAAAWNPETDTWHCHSAVKTPRNPTGTGLSFCGAMHKSLYLKAGGFDDEYRDSGGAGYEDNDFINRMLIAGARFVIRDDLIVIHPKSDATISWEPGRFAINEKLYYKKWPHELRLNSITFCCVNAGDYLGRGREYVEKLYAMLLCCLPDGLAFKFVCFTDDPFEKEGIECRPLIEGVGGWNQKIALFKPGVFEDGERVVFLDLDTLLIGRIDKILDYQGEFAVLRDFWRPEGLGPAVMLWRGGFGQWIWDDWVAEGMPQMPRGDQEWMEMAFAENAYQPAILQDLYPGVFCSFKGDCKPHPPQGTRIVCFHGLPRPHDCGDWMAEVWNGRATGSAVELLCNVEMSKIKQNIESACLRDIPMLDQLPANDGDVMLVGGGPSMKDDLDFIRAKWKTGTPIIAMNGTADFLADNGIIPDMQIAIDAREKNLRFLKRRSAKQYFFASQCHPALFDYIGNPTLFHIALVDWEEYVPRETRAMVLGGGHSVGMFAMSLAYVLGFRKMHLYGYDSSYANDSHHAYEQKSNDDDSIVEAHVQGRTFKTTSWMVTQVNEFQELSGQLSQMGCMITTHGQGLLPYVAWQRAALAKAA</sequence>
<accession>A0A6J5PVH5</accession>
<evidence type="ECO:0000259" key="2">
    <source>
        <dbReference type="Pfam" id="PF01973"/>
    </source>
</evidence>
<keyword evidence="3" id="KW-0808">Transferase</keyword>
<dbReference type="SUPFAM" id="SSF53448">
    <property type="entry name" value="Nucleotide-diphospho-sugar transferases"/>
    <property type="match status" value="2"/>
</dbReference>
<evidence type="ECO:0000313" key="6">
    <source>
        <dbReference type="EMBL" id="CAB5228349.1"/>
    </source>
</evidence>
<evidence type="ECO:0000313" key="4">
    <source>
        <dbReference type="EMBL" id="CAB4182885.1"/>
    </source>
</evidence>
<dbReference type="GO" id="GO:0016301">
    <property type="term" value="F:kinase activity"/>
    <property type="evidence" value="ECO:0007669"/>
    <property type="project" value="UniProtKB-KW"/>
</dbReference>
<feature type="transmembrane region" description="Helical" evidence="1">
    <location>
        <begin position="589"/>
        <end position="609"/>
    </location>
</feature>
<gene>
    <name evidence="4" type="ORF">UFOVP1095_44</name>
    <name evidence="5" type="ORF">UFOVP1452_44</name>
    <name evidence="6" type="ORF">UFOVP1540_21</name>
    <name evidence="3" type="ORF">UFOVP918_44</name>
</gene>